<reference evidence="1" key="1">
    <citation type="journal article" date="2021" name="Proc. Natl. Acad. Sci. U.S.A.">
        <title>A Catalog of Tens of Thousands of Viruses from Human Metagenomes Reveals Hidden Associations with Chronic Diseases.</title>
        <authorList>
            <person name="Tisza M.J."/>
            <person name="Buck C.B."/>
        </authorList>
    </citation>
    <scope>NUCLEOTIDE SEQUENCE</scope>
    <source>
        <strain evidence="1">Ctaix4</strain>
    </source>
</reference>
<evidence type="ECO:0000313" key="1">
    <source>
        <dbReference type="EMBL" id="DAF46227.1"/>
    </source>
</evidence>
<sequence length="43" mass="5033">MYSRLKRLYHAGRLTDEALATAVTREWITEDEKQEIIRTKPAA</sequence>
<accession>A0A8S5S5Z2</accession>
<proteinExistence type="predicted"/>
<name>A0A8S5S5Z2_9CAUD</name>
<dbReference type="EMBL" id="BK032533">
    <property type="protein sequence ID" value="DAF46227.1"/>
    <property type="molecule type" value="Genomic_DNA"/>
</dbReference>
<dbReference type="Pfam" id="PF09693">
    <property type="entry name" value="Phage_XkdX"/>
    <property type="match status" value="1"/>
</dbReference>
<evidence type="ECO:0008006" key="2">
    <source>
        <dbReference type="Google" id="ProtNLM"/>
    </source>
</evidence>
<dbReference type="InterPro" id="IPR010022">
    <property type="entry name" value="XkdX"/>
</dbReference>
<organism evidence="1">
    <name type="scientific">Caudovirales sp. ctaix4</name>
    <dbReference type="NCBI Taxonomy" id="2827635"/>
    <lineage>
        <taxon>Viruses</taxon>
        <taxon>Duplodnaviria</taxon>
        <taxon>Heunggongvirae</taxon>
        <taxon>Uroviricota</taxon>
        <taxon>Caudoviricetes</taxon>
    </lineage>
</organism>
<protein>
    <recommendedName>
        <fullName evidence="2">XkdX family protein</fullName>
    </recommendedName>
</protein>